<dbReference type="PANTHER" id="PTHR10953">
    <property type="entry name" value="UBIQUITIN-ACTIVATING ENZYME E1"/>
    <property type="match status" value="1"/>
</dbReference>
<dbReference type="GO" id="GO:0000422">
    <property type="term" value="P:autophagy of mitochondrion"/>
    <property type="evidence" value="ECO:0007669"/>
    <property type="project" value="TreeGrafter"/>
</dbReference>
<dbReference type="AlphaFoldDB" id="S8BYQ6"/>
<keyword evidence="3" id="KW-1185">Reference proteome</keyword>
<dbReference type="GO" id="GO:0000407">
    <property type="term" value="C:phagophore assembly site"/>
    <property type="evidence" value="ECO:0007669"/>
    <property type="project" value="TreeGrafter"/>
</dbReference>
<evidence type="ECO:0000313" key="2">
    <source>
        <dbReference type="EMBL" id="EPS57291.1"/>
    </source>
</evidence>
<organism evidence="2 3">
    <name type="scientific">Genlisea aurea</name>
    <dbReference type="NCBI Taxonomy" id="192259"/>
    <lineage>
        <taxon>Eukaryota</taxon>
        <taxon>Viridiplantae</taxon>
        <taxon>Streptophyta</taxon>
        <taxon>Embryophyta</taxon>
        <taxon>Tracheophyta</taxon>
        <taxon>Spermatophyta</taxon>
        <taxon>Magnoliopsida</taxon>
        <taxon>eudicotyledons</taxon>
        <taxon>Gunneridae</taxon>
        <taxon>Pentapetalae</taxon>
        <taxon>asterids</taxon>
        <taxon>lamiids</taxon>
        <taxon>Lamiales</taxon>
        <taxon>Lentibulariaceae</taxon>
        <taxon>Genlisea</taxon>
    </lineage>
</organism>
<evidence type="ECO:0000313" key="3">
    <source>
        <dbReference type="Proteomes" id="UP000015453"/>
    </source>
</evidence>
<name>S8BYQ6_9LAMI</name>
<dbReference type="SUPFAM" id="SSF69572">
    <property type="entry name" value="Activating enzymes of the ubiquitin-like proteins"/>
    <property type="match status" value="1"/>
</dbReference>
<dbReference type="Gene3D" id="3.40.50.720">
    <property type="entry name" value="NAD(P)-binding Rossmann-like Domain"/>
    <property type="match status" value="1"/>
</dbReference>
<feature type="domain" description="THIF-type NAD/FAD binding fold" evidence="1">
    <location>
        <begin position="1"/>
        <end position="156"/>
    </location>
</feature>
<protein>
    <recommendedName>
        <fullName evidence="1">THIF-type NAD/FAD binding fold domain-containing protein</fullName>
    </recommendedName>
</protein>
<dbReference type="GO" id="GO:0000045">
    <property type="term" value="P:autophagosome assembly"/>
    <property type="evidence" value="ECO:0007669"/>
    <property type="project" value="TreeGrafter"/>
</dbReference>
<gene>
    <name evidence="2" type="ORF">M569_17528</name>
</gene>
<comment type="caution">
    <text evidence="2">The sequence shown here is derived from an EMBL/GenBank/DDBJ whole genome shotgun (WGS) entry which is preliminary data.</text>
</comment>
<reference evidence="2 3" key="1">
    <citation type="journal article" date="2013" name="BMC Genomics">
        <title>The miniature genome of a carnivorous plant Genlisea aurea contains a low number of genes and short non-coding sequences.</title>
        <authorList>
            <person name="Leushkin E.V."/>
            <person name="Sutormin R.A."/>
            <person name="Nabieva E.R."/>
            <person name="Penin A.A."/>
            <person name="Kondrashov A.S."/>
            <person name="Logacheva M.D."/>
        </authorList>
    </citation>
    <scope>NUCLEOTIDE SEQUENCE [LARGE SCALE GENOMIC DNA]</scope>
</reference>
<dbReference type="EMBL" id="AUSU01010391">
    <property type="protein sequence ID" value="EPS57291.1"/>
    <property type="molecule type" value="Genomic_DNA"/>
</dbReference>
<dbReference type="GO" id="GO:0019779">
    <property type="term" value="F:Atg8 activating enzyme activity"/>
    <property type="evidence" value="ECO:0007669"/>
    <property type="project" value="TreeGrafter"/>
</dbReference>
<dbReference type="Proteomes" id="UP000015453">
    <property type="component" value="Unassembled WGS sequence"/>
</dbReference>
<accession>S8BYQ6</accession>
<feature type="non-terminal residue" evidence="2">
    <location>
        <position position="1"/>
    </location>
</feature>
<sequence length="163" mass="17705">LQAWGVRNVTLVDSGKVSMSNPLRQSLYTLDDCLNGGEYKANAAVRSLSRIHPDVRAESVVMAVPMPGHSIPSGEESAVVEDCRRLQDLIAAHDATFLLTDTRESRWLPSLLCANANKIAITAALGFDSFLVMRHGAAPAENDGTSRRRLGCYFCYDVVAPVD</sequence>
<dbReference type="InterPro" id="IPR045886">
    <property type="entry name" value="ThiF/MoeB/HesA"/>
</dbReference>
<dbReference type="OrthoDB" id="338614at2759"/>
<dbReference type="InterPro" id="IPR000594">
    <property type="entry name" value="ThiF_NAD_FAD-bd"/>
</dbReference>
<evidence type="ECO:0000259" key="1">
    <source>
        <dbReference type="Pfam" id="PF00899"/>
    </source>
</evidence>
<dbReference type="GO" id="GO:0032446">
    <property type="term" value="P:protein modification by small protein conjugation"/>
    <property type="evidence" value="ECO:0007669"/>
    <property type="project" value="TreeGrafter"/>
</dbReference>
<dbReference type="Pfam" id="PF00899">
    <property type="entry name" value="ThiF"/>
    <property type="match status" value="1"/>
</dbReference>
<dbReference type="GO" id="GO:0019778">
    <property type="term" value="F:Atg12 activating enzyme activity"/>
    <property type="evidence" value="ECO:0007669"/>
    <property type="project" value="TreeGrafter"/>
</dbReference>
<proteinExistence type="predicted"/>
<feature type="non-terminal residue" evidence="2">
    <location>
        <position position="163"/>
    </location>
</feature>
<dbReference type="GO" id="GO:0006995">
    <property type="term" value="P:cellular response to nitrogen starvation"/>
    <property type="evidence" value="ECO:0007669"/>
    <property type="project" value="TreeGrafter"/>
</dbReference>
<dbReference type="PANTHER" id="PTHR10953:SF3">
    <property type="entry name" value="UBIQUITIN-LIKE MODIFIER-ACTIVATING ENZYME ATG7"/>
    <property type="match status" value="1"/>
</dbReference>
<dbReference type="InterPro" id="IPR035985">
    <property type="entry name" value="Ubiquitin-activating_enz"/>
</dbReference>
<dbReference type="GO" id="GO:0034727">
    <property type="term" value="P:piecemeal microautophagy of the nucleus"/>
    <property type="evidence" value="ECO:0007669"/>
    <property type="project" value="TreeGrafter"/>
</dbReference>